<dbReference type="InterPro" id="IPR036102">
    <property type="entry name" value="OsmC/Ohrsf"/>
</dbReference>
<dbReference type="InterPro" id="IPR003718">
    <property type="entry name" value="OsmC/Ohr_fam"/>
</dbReference>
<dbReference type="Pfam" id="PF02566">
    <property type="entry name" value="OsmC"/>
    <property type="match status" value="1"/>
</dbReference>
<dbReference type="RefSeq" id="WP_238183625.1">
    <property type="nucleotide sequence ID" value="NZ_BPRB01000183.1"/>
</dbReference>
<accession>A0ABQ4U193</accession>
<protein>
    <recommendedName>
        <fullName evidence="3">Peroxiredoxin</fullName>
    </recommendedName>
</protein>
<dbReference type="InterPro" id="IPR015946">
    <property type="entry name" value="KH_dom-like_a/b"/>
</dbReference>
<evidence type="ECO:0008006" key="3">
    <source>
        <dbReference type="Google" id="ProtNLM"/>
    </source>
</evidence>
<dbReference type="Proteomes" id="UP001055057">
    <property type="component" value="Unassembled WGS sequence"/>
</dbReference>
<organism evidence="1 2">
    <name type="scientific">Methylobacterium trifolii</name>
    <dbReference type="NCBI Taxonomy" id="1003092"/>
    <lineage>
        <taxon>Bacteria</taxon>
        <taxon>Pseudomonadati</taxon>
        <taxon>Pseudomonadota</taxon>
        <taxon>Alphaproteobacteria</taxon>
        <taxon>Hyphomicrobiales</taxon>
        <taxon>Methylobacteriaceae</taxon>
        <taxon>Methylobacterium</taxon>
    </lineage>
</organism>
<proteinExistence type="predicted"/>
<dbReference type="EMBL" id="BPRB01000183">
    <property type="protein sequence ID" value="GJE61046.1"/>
    <property type="molecule type" value="Genomic_DNA"/>
</dbReference>
<evidence type="ECO:0000313" key="1">
    <source>
        <dbReference type="EMBL" id="GJE61046.1"/>
    </source>
</evidence>
<evidence type="ECO:0000313" key="2">
    <source>
        <dbReference type="Proteomes" id="UP001055057"/>
    </source>
</evidence>
<dbReference type="Gene3D" id="3.30.300.20">
    <property type="match status" value="1"/>
</dbReference>
<name>A0ABQ4U193_9HYPH</name>
<sequence length="147" mass="16168">MADRPRIRITQIQDYRFTVDFGASLSDLRVDEAEPIGEGAGPFPEQMLIASVANCLCASMVFALGKYRQDCGGLEAEASCRVDRNAEGRLRIYGIDVRIGLGARMADMDRIDRVIAQFERFCTVSESVKVGIPVLVTVHDGDGLRLN</sequence>
<dbReference type="SUPFAM" id="SSF82784">
    <property type="entry name" value="OsmC-like"/>
    <property type="match status" value="1"/>
</dbReference>
<keyword evidence="2" id="KW-1185">Reference proteome</keyword>
<gene>
    <name evidence="1" type="ORF">MPOCJGCO_3167</name>
</gene>
<comment type="caution">
    <text evidence="1">The sequence shown here is derived from an EMBL/GenBank/DDBJ whole genome shotgun (WGS) entry which is preliminary data.</text>
</comment>
<reference evidence="1" key="2">
    <citation type="submission" date="2021-08" db="EMBL/GenBank/DDBJ databases">
        <authorList>
            <person name="Tani A."/>
            <person name="Ola A."/>
            <person name="Ogura Y."/>
            <person name="Katsura K."/>
            <person name="Hayashi T."/>
        </authorList>
    </citation>
    <scope>NUCLEOTIDE SEQUENCE</scope>
    <source>
        <strain evidence="1">DSM 23632</strain>
    </source>
</reference>
<reference evidence="1" key="1">
    <citation type="journal article" date="2021" name="Front. Microbiol.">
        <title>Comprehensive Comparative Genomics and Phenotyping of Methylobacterium Species.</title>
        <authorList>
            <person name="Alessa O."/>
            <person name="Ogura Y."/>
            <person name="Fujitani Y."/>
            <person name="Takami H."/>
            <person name="Hayashi T."/>
            <person name="Sahin N."/>
            <person name="Tani A."/>
        </authorList>
    </citation>
    <scope>NUCLEOTIDE SEQUENCE</scope>
    <source>
        <strain evidence="1">DSM 23632</strain>
    </source>
</reference>